<gene>
    <name evidence="4" type="ORF">UTRI_00879_B</name>
</gene>
<organism evidence="4 5">
    <name type="scientific">Ustilago trichophora</name>
    <dbReference type="NCBI Taxonomy" id="86804"/>
    <lineage>
        <taxon>Eukaryota</taxon>
        <taxon>Fungi</taxon>
        <taxon>Dikarya</taxon>
        <taxon>Basidiomycota</taxon>
        <taxon>Ustilaginomycotina</taxon>
        <taxon>Ustilaginomycetes</taxon>
        <taxon>Ustilaginales</taxon>
        <taxon>Ustilaginaceae</taxon>
        <taxon>Ustilago</taxon>
    </lineage>
</organism>
<keyword evidence="1" id="KW-0349">Heme</keyword>
<dbReference type="InterPro" id="IPR016084">
    <property type="entry name" value="Haem_Oase-like_multi-hlx"/>
</dbReference>
<dbReference type="GO" id="GO:0004392">
    <property type="term" value="F:heme oxygenase (decyclizing) activity"/>
    <property type="evidence" value="ECO:0007669"/>
    <property type="project" value="InterPro"/>
</dbReference>
<dbReference type="SUPFAM" id="SSF48613">
    <property type="entry name" value="Heme oxygenase-like"/>
    <property type="match status" value="1"/>
</dbReference>
<evidence type="ECO:0000256" key="2">
    <source>
        <dbReference type="ARBA" id="ARBA00022723"/>
    </source>
</evidence>
<evidence type="ECO:0000313" key="5">
    <source>
        <dbReference type="Proteomes" id="UP000324022"/>
    </source>
</evidence>
<dbReference type="GO" id="GO:0006788">
    <property type="term" value="P:heme oxidation"/>
    <property type="evidence" value="ECO:0007669"/>
    <property type="project" value="InterPro"/>
</dbReference>
<dbReference type="AlphaFoldDB" id="A0A5C3DQR3"/>
<dbReference type="Gene3D" id="1.20.910.10">
    <property type="entry name" value="Heme oxygenase-like"/>
    <property type="match status" value="1"/>
</dbReference>
<reference evidence="4 5" key="1">
    <citation type="submission" date="2018-03" db="EMBL/GenBank/DDBJ databases">
        <authorList>
            <person name="Guldener U."/>
        </authorList>
    </citation>
    <scope>NUCLEOTIDE SEQUENCE [LARGE SCALE GENOMIC DNA]</scope>
    <source>
        <strain evidence="4 5">NBRC100155</strain>
    </source>
</reference>
<dbReference type="InterPro" id="IPR016053">
    <property type="entry name" value="Haem_Oase-like"/>
</dbReference>
<proteinExistence type="predicted"/>
<evidence type="ECO:0000313" key="4">
    <source>
        <dbReference type="EMBL" id="SPO20482.1"/>
    </source>
</evidence>
<dbReference type="Proteomes" id="UP000324022">
    <property type="component" value="Unassembled WGS sequence"/>
</dbReference>
<evidence type="ECO:0000256" key="3">
    <source>
        <dbReference type="ARBA" id="ARBA00023004"/>
    </source>
</evidence>
<protein>
    <submittedName>
        <fullName evidence="4">Related to Heme oxygenase</fullName>
    </submittedName>
</protein>
<dbReference type="Pfam" id="PF01126">
    <property type="entry name" value="Heme_oxygenase"/>
    <property type="match status" value="1"/>
</dbReference>
<dbReference type="EMBL" id="OOIN01000001">
    <property type="protein sequence ID" value="SPO20482.1"/>
    <property type="molecule type" value="Genomic_DNA"/>
</dbReference>
<accession>A0A5C3DQR3</accession>
<dbReference type="PANTHER" id="PTHR10720:SF0">
    <property type="entry name" value="HEME OXYGENASE"/>
    <property type="match status" value="1"/>
</dbReference>
<dbReference type="OrthoDB" id="652091at2759"/>
<name>A0A5C3DQR3_9BASI</name>
<keyword evidence="3" id="KW-0408">Iron</keyword>
<keyword evidence="2" id="KW-0479">Metal-binding</keyword>
<evidence type="ECO:0000256" key="1">
    <source>
        <dbReference type="ARBA" id="ARBA00022617"/>
    </source>
</evidence>
<dbReference type="GO" id="GO:0046872">
    <property type="term" value="F:metal ion binding"/>
    <property type="evidence" value="ECO:0007669"/>
    <property type="project" value="UniProtKB-KW"/>
</dbReference>
<keyword evidence="5" id="KW-1185">Reference proteome</keyword>
<dbReference type="CDD" id="cd19165">
    <property type="entry name" value="HemeO"/>
    <property type="match status" value="1"/>
</dbReference>
<sequence>MTCPFAKFSSFLPIVPNTDQDKAFHSIHGFPSPSPKGSAKIALTLSEALRVGTARSHRLVEKSRGVSLLLQSLSSSSSQGELTFDRVDYIRFNVMLACVYVALEASMYAARSDVLLEPLFGDSDLMQRLARSATLLEDVEAHLETVKLHSGATLADLAEEARERHLLSASLSASLLPADVEDPMARKKLFELVQASLPIALRLTLPTTTIATPTLTEDHIALLHPAQIKSTLTYVNLLLSHHPTPTSTPNPGLLLSHAYTRYLGDLSGGQHIVRKVSKRFPIDPTIPASGFAFYAFQGPDLKTRFRTAIETAFTHASSPSSDQQANLTTELVQEANQAFSLNTQLFESLLPPELRMSNPSEDHIGVLEKNSVKPRPVLLESLVAGFILVSCMLWFGRGLLTGPIGRAFV</sequence>
<dbReference type="InterPro" id="IPR002051">
    <property type="entry name" value="Haem_Oase"/>
</dbReference>
<dbReference type="PANTHER" id="PTHR10720">
    <property type="entry name" value="HEME OXYGENASE"/>
    <property type="match status" value="1"/>
</dbReference>